<gene>
    <name evidence="1" type="ordered locus">Desku_2482</name>
</gene>
<dbReference type="RefSeq" id="WP_013823521.1">
    <property type="nucleotide sequence ID" value="NC_015573.1"/>
</dbReference>
<evidence type="ECO:0000313" key="1">
    <source>
        <dbReference type="EMBL" id="AEG16010.1"/>
    </source>
</evidence>
<accession>A0AAU8PF05</accession>
<dbReference type="PANTHER" id="PTHR35894">
    <property type="entry name" value="GENERAL SECRETION PATHWAY PROTEIN A-RELATED"/>
    <property type="match status" value="1"/>
</dbReference>
<proteinExistence type="predicted"/>
<evidence type="ECO:0000313" key="2">
    <source>
        <dbReference type="Proteomes" id="UP000009229"/>
    </source>
</evidence>
<evidence type="ECO:0008006" key="3">
    <source>
        <dbReference type="Google" id="ProtNLM"/>
    </source>
</evidence>
<name>A0AAU8PF05_DESK7</name>
<dbReference type="SUPFAM" id="SSF52540">
    <property type="entry name" value="P-loop containing nucleoside triphosphate hydrolases"/>
    <property type="match status" value="1"/>
</dbReference>
<dbReference type="InterPro" id="IPR027417">
    <property type="entry name" value="P-loop_NTPase"/>
</dbReference>
<dbReference type="EMBL" id="CP002770">
    <property type="protein sequence ID" value="AEG16010.1"/>
    <property type="molecule type" value="Genomic_DNA"/>
</dbReference>
<dbReference type="InterPro" id="IPR052026">
    <property type="entry name" value="ExeA_AAA_ATPase_DNA-bind"/>
</dbReference>
<protein>
    <recommendedName>
        <fullName evidence="3">AAA+ ATPase domain-containing protein</fullName>
    </recommendedName>
</protein>
<dbReference type="PANTHER" id="PTHR35894:SF1">
    <property type="entry name" value="PHOSPHORIBULOKINASE _ URIDINE KINASE FAMILY"/>
    <property type="match status" value="1"/>
</dbReference>
<keyword evidence="2" id="KW-1185">Reference proteome</keyword>
<reference evidence="2" key="1">
    <citation type="submission" date="2011-05" db="EMBL/GenBank/DDBJ databases">
        <title>Complete sequence of Desulfotomaculum kuznetsovii DSM 6115.</title>
        <authorList>
            <person name="Lucas S."/>
            <person name="Han J."/>
            <person name="Lapidus A."/>
            <person name="Cheng J.-F."/>
            <person name="Goodwin L."/>
            <person name="Pitluck S."/>
            <person name="Peters L."/>
            <person name="Mikhailova N."/>
            <person name="Lu M."/>
            <person name="Saunders E."/>
            <person name="Han C."/>
            <person name="Tapia R."/>
            <person name="Land M."/>
            <person name="Hauser L."/>
            <person name="Kyrpides N."/>
            <person name="Ivanova N."/>
            <person name="Pagani I."/>
            <person name="Nazina T."/>
            <person name="Ivanova A."/>
            <person name="Parshina S."/>
            <person name="Kuever J."/>
            <person name="Muyzer G."/>
            <person name="Plugge C."/>
            <person name="Stams A."/>
            <person name="Woyke T."/>
        </authorList>
    </citation>
    <scope>NUCLEOTIDE SEQUENCE [LARGE SCALE GENOMIC DNA]</scope>
    <source>
        <strain evidence="2">DSM 6115 / VKM B-1805 / 17</strain>
    </source>
</reference>
<dbReference type="AlphaFoldDB" id="A0AAU8PF05"/>
<organism evidence="1 2">
    <name type="scientific">Desulfofundulus kuznetsovii (strain DSM 6115 / VKM B-1805 / 17)</name>
    <name type="common">Desulfotomaculum kuznetsovii</name>
    <dbReference type="NCBI Taxonomy" id="760568"/>
    <lineage>
        <taxon>Bacteria</taxon>
        <taxon>Bacillati</taxon>
        <taxon>Bacillota</taxon>
        <taxon>Clostridia</taxon>
        <taxon>Eubacteriales</taxon>
        <taxon>Peptococcaceae</taxon>
        <taxon>Desulfofundulus</taxon>
    </lineage>
</organism>
<dbReference type="KEGG" id="dku:Desku_2482"/>
<sequence>MGNPFSRLNLVYNPFEPAGSGAPVSGALWVPERWRQPLQDFIDAMEYTRGPKAYAILGGYGSGKTYLLRWLERVEFPKRRIRAFYFDNPGAQFYDLANSLLRQIGREEFAKSLWEFLNPQLPGFQMSLFGNPFREWLRTVKKYRRQDEAIRLLAEKIAERQIATDEEVRYKLARLIVETYDQPYFEYKDFVAGHRTSLVAEREEAPYFAAVLRSLRFTGSANAIGFLLDEFEEISLQKRLTKRQAHDYLSTMKRLIGLTEREQFWIVIAMTPQAKDITAKLEPALWERFVSHGKHEFEIPPLNDYEAVELVQHRLKSARPEEGGSDNLFPFPKELINYLREDIKSSPRRLVKVCSLAIARAASTSISGIEVPFTADYINRIQEELYPSVTSTEEGSIK</sequence>
<dbReference type="Proteomes" id="UP000009229">
    <property type="component" value="Chromosome"/>
</dbReference>